<keyword evidence="3" id="KW-1185">Reference proteome</keyword>
<evidence type="ECO:0000256" key="1">
    <source>
        <dbReference type="SAM" id="Phobius"/>
    </source>
</evidence>
<name>A0ABT5XPX3_9FLAO</name>
<proteinExistence type="predicted"/>
<evidence type="ECO:0000313" key="2">
    <source>
        <dbReference type="EMBL" id="MDF0707847.1"/>
    </source>
</evidence>
<feature type="transmembrane region" description="Helical" evidence="1">
    <location>
        <begin position="31"/>
        <end position="50"/>
    </location>
</feature>
<comment type="caution">
    <text evidence="2">The sequence shown here is derived from an EMBL/GenBank/DDBJ whole genome shotgun (WGS) entry which is preliminary data.</text>
</comment>
<keyword evidence="1" id="KW-0812">Transmembrane</keyword>
<organism evidence="2 3">
    <name type="scientific">Flagellimonas okinawensis</name>
    <dbReference type="NCBI Taxonomy" id="3031324"/>
    <lineage>
        <taxon>Bacteria</taxon>
        <taxon>Pseudomonadati</taxon>
        <taxon>Bacteroidota</taxon>
        <taxon>Flavobacteriia</taxon>
        <taxon>Flavobacteriales</taxon>
        <taxon>Flavobacteriaceae</taxon>
        <taxon>Flagellimonas</taxon>
    </lineage>
</organism>
<dbReference type="RefSeq" id="WP_275649803.1">
    <property type="nucleotide sequence ID" value="NZ_JARFVA010000003.1"/>
</dbReference>
<keyword evidence="1" id="KW-0472">Membrane</keyword>
<reference evidence="2 3" key="1">
    <citation type="submission" date="2023-03" db="EMBL/GenBank/DDBJ databases">
        <title>Muricauda XX sp. nov. and Muricauda XXX sp. nov., two novel species isolated from Okinawa Trough.</title>
        <authorList>
            <person name="Cao W."/>
            <person name="Deng X."/>
        </authorList>
    </citation>
    <scope>NUCLEOTIDE SEQUENCE [LARGE SCALE GENOMIC DNA]</scope>
    <source>
        <strain evidence="2 3">81s02</strain>
    </source>
</reference>
<protein>
    <submittedName>
        <fullName evidence="2">Uncharacterized protein</fullName>
    </submittedName>
</protein>
<dbReference type="EMBL" id="JARFVA010000003">
    <property type="protein sequence ID" value="MDF0707847.1"/>
    <property type="molecule type" value="Genomic_DNA"/>
</dbReference>
<feature type="transmembrane region" description="Helical" evidence="1">
    <location>
        <begin position="7"/>
        <end position="25"/>
    </location>
</feature>
<accession>A0ABT5XPX3</accession>
<gene>
    <name evidence="2" type="ORF">PY091_11515</name>
</gene>
<evidence type="ECO:0000313" key="3">
    <source>
        <dbReference type="Proteomes" id="UP001217083"/>
    </source>
</evidence>
<sequence length="64" mass="7301">MKKLSNIFQVILAITAMIALVVMSYMNESIFMDRILPCCFILGVIILARFRNGVNRVVPDKKIQ</sequence>
<dbReference type="Proteomes" id="UP001217083">
    <property type="component" value="Unassembled WGS sequence"/>
</dbReference>
<keyword evidence="1" id="KW-1133">Transmembrane helix</keyword>